<dbReference type="Pfam" id="PF01435">
    <property type="entry name" value="Peptidase_M48"/>
    <property type="match status" value="1"/>
</dbReference>
<keyword evidence="6 12" id="KW-0479">Metal-binding</keyword>
<dbReference type="GO" id="GO:0006508">
    <property type="term" value="P:proteolysis"/>
    <property type="evidence" value="ECO:0007669"/>
    <property type="project" value="UniProtKB-KW"/>
</dbReference>
<dbReference type="EMBL" id="JAEKNR010000247">
    <property type="protein sequence ID" value="MBJ7601485.1"/>
    <property type="molecule type" value="Genomic_DNA"/>
</dbReference>
<proteinExistence type="inferred from homology"/>
<dbReference type="GO" id="GO:0005886">
    <property type="term" value="C:plasma membrane"/>
    <property type="evidence" value="ECO:0007669"/>
    <property type="project" value="UniProtKB-SubCell"/>
</dbReference>
<feature type="transmembrane region" description="Helical" evidence="12">
    <location>
        <begin position="139"/>
        <end position="162"/>
    </location>
</feature>
<dbReference type="InterPro" id="IPR050083">
    <property type="entry name" value="HtpX_protease"/>
</dbReference>
<dbReference type="PANTHER" id="PTHR43221:SF1">
    <property type="entry name" value="PROTEASE HTPX"/>
    <property type="match status" value="1"/>
</dbReference>
<dbReference type="GO" id="GO:0004222">
    <property type="term" value="F:metalloendopeptidase activity"/>
    <property type="evidence" value="ECO:0007669"/>
    <property type="project" value="UniProtKB-UniRule"/>
</dbReference>
<comment type="subcellular location">
    <subcellularLocation>
        <location evidence="1 12">Cell membrane</location>
        <topology evidence="1 12">Multi-pass membrane protein</topology>
    </subcellularLocation>
</comment>
<keyword evidence="8 12" id="KW-0862">Zinc</keyword>
<protein>
    <recommendedName>
        <fullName evidence="12">Protease HtpX homolog</fullName>
        <ecNumber evidence="12">3.4.24.-</ecNumber>
    </recommendedName>
</protein>
<keyword evidence="5 12" id="KW-0812">Transmembrane</keyword>
<keyword evidence="10 12" id="KW-0482">Metalloprotease</keyword>
<evidence type="ECO:0000256" key="9">
    <source>
        <dbReference type="ARBA" id="ARBA00022989"/>
    </source>
</evidence>
<feature type="transmembrane region" description="Helical" evidence="12">
    <location>
        <begin position="7"/>
        <end position="24"/>
    </location>
</feature>
<dbReference type="GO" id="GO:0008270">
    <property type="term" value="F:zinc ion binding"/>
    <property type="evidence" value="ECO:0007669"/>
    <property type="project" value="UniProtKB-UniRule"/>
</dbReference>
<organism evidence="14 15">
    <name type="scientific">Candidatus Nephthysia bennettiae</name>
    <dbReference type="NCBI Taxonomy" id="3127016"/>
    <lineage>
        <taxon>Bacteria</taxon>
        <taxon>Bacillati</taxon>
        <taxon>Candidatus Dormiibacterota</taxon>
        <taxon>Candidatus Dormibacteria</taxon>
        <taxon>Candidatus Dormibacterales</taxon>
        <taxon>Candidatus Dormibacteraceae</taxon>
        <taxon>Candidatus Nephthysia</taxon>
    </lineage>
</organism>
<keyword evidence="4 12" id="KW-0645">Protease</keyword>
<evidence type="ECO:0000256" key="6">
    <source>
        <dbReference type="ARBA" id="ARBA00022723"/>
    </source>
</evidence>
<evidence type="ECO:0000256" key="3">
    <source>
        <dbReference type="ARBA" id="ARBA00022475"/>
    </source>
</evidence>
<gene>
    <name evidence="12" type="primary">htpX</name>
    <name evidence="14" type="ORF">JF922_25845</name>
</gene>
<comment type="similarity">
    <text evidence="2 12">Belongs to the peptidase M48B family.</text>
</comment>
<keyword evidence="7 12" id="KW-0378">Hydrolase</keyword>
<evidence type="ECO:0000256" key="10">
    <source>
        <dbReference type="ARBA" id="ARBA00023049"/>
    </source>
</evidence>
<feature type="binding site" evidence="12">
    <location>
        <position position="133"/>
    </location>
    <ligand>
        <name>Zn(2+)</name>
        <dbReference type="ChEBI" id="CHEBI:29105"/>
        <note>catalytic</note>
    </ligand>
</feature>
<keyword evidence="11 12" id="KW-0472">Membrane</keyword>
<reference evidence="14" key="1">
    <citation type="submission" date="2020-10" db="EMBL/GenBank/DDBJ databases">
        <title>Ca. Dormibacterota MAGs.</title>
        <authorList>
            <person name="Montgomery K."/>
        </authorList>
    </citation>
    <scope>NUCLEOTIDE SEQUENCE [LARGE SCALE GENOMIC DNA]</scope>
    <source>
        <strain evidence="14">SC8812_S17_10</strain>
    </source>
</reference>
<feature type="active site" evidence="12">
    <location>
        <position position="130"/>
    </location>
</feature>
<feature type="binding site" evidence="12">
    <location>
        <position position="202"/>
    </location>
    <ligand>
        <name>Zn(2+)</name>
        <dbReference type="ChEBI" id="CHEBI:29105"/>
        <note>catalytic</note>
    </ligand>
</feature>
<feature type="transmembrane region" description="Helical" evidence="12">
    <location>
        <begin position="174"/>
        <end position="197"/>
    </location>
</feature>
<evidence type="ECO:0000256" key="1">
    <source>
        <dbReference type="ARBA" id="ARBA00004651"/>
    </source>
</evidence>
<evidence type="ECO:0000313" key="15">
    <source>
        <dbReference type="Proteomes" id="UP000612893"/>
    </source>
</evidence>
<dbReference type="PANTHER" id="PTHR43221">
    <property type="entry name" value="PROTEASE HTPX"/>
    <property type="match status" value="1"/>
</dbReference>
<evidence type="ECO:0000256" key="5">
    <source>
        <dbReference type="ARBA" id="ARBA00022692"/>
    </source>
</evidence>
<keyword evidence="3 12" id="KW-1003">Cell membrane</keyword>
<name>A0A934KG33_9BACT</name>
<dbReference type="InterPro" id="IPR001915">
    <property type="entry name" value="Peptidase_M48"/>
</dbReference>
<evidence type="ECO:0000256" key="4">
    <source>
        <dbReference type="ARBA" id="ARBA00022670"/>
    </source>
</evidence>
<comment type="cofactor">
    <cofactor evidence="12">
        <name>Zn(2+)</name>
        <dbReference type="ChEBI" id="CHEBI:29105"/>
    </cofactor>
    <text evidence="12">Binds 1 zinc ion per subunit.</text>
</comment>
<evidence type="ECO:0000256" key="8">
    <source>
        <dbReference type="ARBA" id="ARBA00022833"/>
    </source>
</evidence>
<dbReference type="Gene3D" id="3.30.2010.10">
    <property type="entry name" value="Metalloproteases ('zincins'), catalytic domain"/>
    <property type="match status" value="1"/>
</dbReference>
<evidence type="ECO:0000256" key="11">
    <source>
        <dbReference type="ARBA" id="ARBA00023136"/>
    </source>
</evidence>
<dbReference type="AlphaFoldDB" id="A0A934KG33"/>
<sequence>MNWVKTFFWMTVLTIVLVLIGSLFGRGGLIIGLGVALVTNGIAYFFGDKLALSAAQAQEVTPEEAPGLHRLADRLAAQYGVPKPRVYISPDPNPNAFATGRNPRNASIAVNQGLLRILDDEEVYGVLAHEFAHVKNRDILISTIVAALAGAITFISQFGLFFGGGRDERGSNPLGLIGVVLLLVLGPIAALLVQLAVSRAREYEADHTGAEVSHDPMALASALRKLQRGSEAVPSPIAQPAFSHLYIVNPLSGQTLAGLFSTHPPLEKRIARLEEMARQQR</sequence>
<evidence type="ECO:0000256" key="7">
    <source>
        <dbReference type="ARBA" id="ARBA00022801"/>
    </source>
</evidence>
<dbReference type="CDD" id="cd07336">
    <property type="entry name" value="M48B_HtpX_like"/>
    <property type="match status" value="1"/>
</dbReference>
<evidence type="ECO:0000313" key="14">
    <source>
        <dbReference type="EMBL" id="MBJ7601485.1"/>
    </source>
</evidence>
<keyword evidence="9 12" id="KW-1133">Transmembrane helix</keyword>
<evidence type="ECO:0000256" key="2">
    <source>
        <dbReference type="ARBA" id="ARBA00009779"/>
    </source>
</evidence>
<feature type="transmembrane region" description="Helical" evidence="12">
    <location>
        <begin position="30"/>
        <end position="47"/>
    </location>
</feature>
<comment type="caution">
    <text evidence="14">The sequence shown here is derived from an EMBL/GenBank/DDBJ whole genome shotgun (WGS) entry which is preliminary data.</text>
</comment>
<evidence type="ECO:0000259" key="13">
    <source>
        <dbReference type="Pfam" id="PF01435"/>
    </source>
</evidence>
<accession>A0A934KG33</accession>
<dbReference type="EC" id="3.4.24.-" evidence="12"/>
<evidence type="ECO:0000256" key="12">
    <source>
        <dbReference type="HAMAP-Rule" id="MF_00188"/>
    </source>
</evidence>
<keyword evidence="15" id="KW-1185">Reference proteome</keyword>
<feature type="domain" description="Peptidase M48" evidence="13">
    <location>
        <begin position="63"/>
        <end position="276"/>
    </location>
</feature>
<dbReference type="RefSeq" id="WP_350341507.1">
    <property type="nucleotide sequence ID" value="NZ_JAEKNR010000247.1"/>
</dbReference>
<dbReference type="HAMAP" id="MF_00188">
    <property type="entry name" value="Pept_M48_protease_HtpX"/>
    <property type="match status" value="1"/>
</dbReference>
<feature type="binding site" evidence="12">
    <location>
        <position position="129"/>
    </location>
    <ligand>
        <name>Zn(2+)</name>
        <dbReference type="ChEBI" id="CHEBI:29105"/>
        <note>catalytic</note>
    </ligand>
</feature>
<dbReference type="Proteomes" id="UP000612893">
    <property type="component" value="Unassembled WGS sequence"/>
</dbReference>
<dbReference type="InterPro" id="IPR022919">
    <property type="entry name" value="Pept_M48_protease_HtpX"/>
</dbReference>